<gene>
    <name evidence="2" type="primary">WBGene00284294</name>
</gene>
<protein>
    <submittedName>
        <fullName evidence="2">Uncharacterized protein</fullName>
    </submittedName>
</protein>
<dbReference type="AlphaFoldDB" id="A0A2A6C0Y0"/>
<name>A0A2A6C0Y0_PRIPA</name>
<feature type="compositionally biased region" description="Low complexity" evidence="1">
    <location>
        <begin position="86"/>
        <end position="99"/>
    </location>
</feature>
<proteinExistence type="predicted"/>
<feature type="compositionally biased region" description="Basic and acidic residues" evidence="1">
    <location>
        <begin position="75"/>
        <end position="85"/>
    </location>
</feature>
<feature type="compositionally biased region" description="Polar residues" evidence="1">
    <location>
        <begin position="100"/>
        <end position="114"/>
    </location>
</feature>
<evidence type="ECO:0000256" key="1">
    <source>
        <dbReference type="SAM" id="MobiDB-lite"/>
    </source>
</evidence>
<reference evidence="2" key="2">
    <citation type="submission" date="2022-06" db="UniProtKB">
        <authorList>
            <consortium name="EnsemblMetazoa"/>
        </authorList>
    </citation>
    <scope>IDENTIFICATION</scope>
    <source>
        <strain evidence="2">PS312</strain>
    </source>
</reference>
<reference evidence="3" key="1">
    <citation type="journal article" date="2008" name="Nat. Genet.">
        <title>The Pristionchus pacificus genome provides a unique perspective on nematode lifestyle and parasitism.</title>
        <authorList>
            <person name="Dieterich C."/>
            <person name="Clifton S.W."/>
            <person name="Schuster L.N."/>
            <person name="Chinwalla A."/>
            <person name="Delehaunty K."/>
            <person name="Dinkelacker I."/>
            <person name="Fulton L."/>
            <person name="Fulton R."/>
            <person name="Godfrey J."/>
            <person name="Minx P."/>
            <person name="Mitreva M."/>
            <person name="Roeseler W."/>
            <person name="Tian H."/>
            <person name="Witte H."/>
            <person name="Yang S.P."/>
            <person name="Wilson R.K."/>
            <person name="Sommer R.J."/>
        </authorList>
    </citation>
    <scope>NUCLEOTIDE SEQUENCE [LARGE SCALE GENOMIC DNA]</scope>
    <source>
        <strain evidence="3">PS312</strain>
    </source>
</reference>
<feature type="compositionally biased region" description="Polar residues" evidence="1">
    <location>
        <begin position="52"/>
        <end position="65"/>
    </location>
</feature>
<sequence>MRDLLASPMGRTIARKFLAKPSPKGYAWVDLLKQIPTTPIDRSTHNDRPASNAAQNLRVETSTASVKIEAEETSGEMKTRVEKQAPARPTVVPPRTVATSQLATVASPRRNANL</sequence>
<dbReference type="EnsemblMetazoa" id="PPA45925.1">
    <property type="protein sequence ID" value="PPA45925.1"/>
    <property type="gene ID" value="WBGene00284294"/>
</dbReference>
<evidence type="ECO:0000313" key="3">
    <source>
        <dbReference type="Proteomes" id="UP000005239"/>
    </source>
</evidence>
<dbReference type="Proteomes" id="UP000005239">
    <property type="component" value="Unassembled WGS sequence"/>
</dbReference>
<accession>A0A8R1Z8U6</accession>
<accession>A0A2A6C0Y0</accession>
<feature type="region of interest" description="Disordered" evidence="1">
    <location>
        <begin position="38"/>
        <end position="114"/>
    </location>
</feature>
<keyword evidence="3" id="KW-1185">Reference proteome</keyword>
<evidence type="ECO:0000313" key="2">
    <source>
        <dbReference type="EnsemblMetazoa" id="PPA45925.1"/>
    </source>
</evidence>
<organism evidence="2 3">
    <name type="scientific">Pristionchus pacificus</name>
    <name type="common">Parasitic nematode worm</name>
    <dbReference type="NCBI Taxonomy" id="54126"/>
    <lineage>
        <taxon>Eukaryota</taxon>
        <taxon>Metazoa</taxon>
        <taxon>Ecdysozoa</taxon>
        <taxon>Nematoda</taxon>
        <taxon>Chromadorea</taxon>
        <taxon>Rhabditida</taxon>
        <taxon>Rhabditina</taxon>
        <taxon>Diplogasteromorpha</taxon>
        <taxon>Diplogasteroidea</taxon>
        <taxon>Neodiplogasteridae</taxon>
        <taxon>Pristionchus</taxon>
    </lineage>
</organism>